<dbReference type="InterPro" id="IPR029058">
    <property type="entry name" value="AB_hydrolase_fold"/>
</dbReference>
<name>A0ABR1VSS8_9PEZI</name>
<protein>
    <submittedName>
        <fullName evidence="4">Alpha/Beta hydrolase protein</fullName>
    </submittedName>
</protein>
<dbReference type="GeneID" id="92089690"/>
<evidence type="ECO:0000259" key="3">
    <source>
        <dbReference type="Pfam" id="PF00135"/>
    </source>
</evidence>
<keyword evidence="4" id="KW-0378">Hydrolase</keyword>
<feature type="signal peptide" evidence="2">
    <location>
        <begin position="1"/>
        <end position="24"/>
    </location>
</feature>
<dbReference type="Proteomes" id="UP001480595">
    <property type="component" value="Unassembled WGS sequence"/>
</dbReference>
<keyword evidence="5" id="KW-1185">Reference proteome</keyword>
<feature type="domain" description="Carboxylesterase type B" evidence="3">
    <location>
        <begin position="192"/>
        <end position="530"/>
    </location>
</feature>
<evidence type="ECO:0000313" key="5">
    <source>
        <dbReference type="Proteomes" id="UP001480595"/>
    </source>
</evidence>
<organism evidence="4 5">
    <name type="scientific">Apiospora phragmitis</name>
    <dbReference type="NCBI Taxonomy" id="2905665"/>
    <lineage>
        <taxon>Eukaryota</taxon>
        <taxon>Fungi</taxon>
        <taxon>Dikarya</taxon>
        <taxon>Ascomycota</taxon>
        <taxon>Pezizomycotina</taxon>
        <taxon>Sordariomycetes</taxon>
        <taxon>Xylariomycetidae</taxon>
        <taxon>Amphisphaeriales</taxon>
        <taxon>Apiosporaceae</taxon>
        <taxon>Apiospora</taxon>
    </lineage>
</organism>
<feature type="domain" description="Carboxylesterase type B" evidence="3">
    <location>
        <begin position="30"/>
        <end position="73"/>
    </location>
</feature>
<feature type="region of interest" description="Disordered" evidence="1">
    <location>
        <begin position="144"/>
        <end position="172"/>
    </location>
</feature>
<feature type="compositionally biased region" description="Basic residues" evidence="1">
    <location>
        <begin position="92"/>
        <end position="101"/>
    </location>
</feature>
<dbReference type="EMBL" id="JAQQWL010000005">
    <property type="protein sequence ID" value="KAK8074319.1"/>
    <property type="molecule type" value="Genomic_DNA"/>
</dbReference>
<comment type="caution">
    <text evidence="4">The sequence shown here is derived from an EMBL/GenBank/DDBJ whole genome shotgun (WGS) entry which is preliminary data.</text>
</comment>
<evidence type="ECO:0000313" key="4">
    <source>
        <dbReference type="EMBL" id="KAK8074319.1"/>
    </source>
</evidence>
<dbReference type="GO" id="GO:0016787">
    <property type="term" value="F:hydrolase activity"/>
    <property type="evidence" value="ECO:0007669"/>
    <property type="project" value="UniProtKB-KW"/>
</dbReference>
<accession>A0ABR1VSS8</accession>
<evidence type="ECO:0000256" key="2">
    <source>
        <dbReference type="SAM" id="SignalP"/>
    </source>
</evidence>
<dbReference type="PANTHER" id="PTHR11559">
    <property type="entry name" value="CARBOXYLESTERASE"/>
    <property type="match status" value="1"/>
</dbReference>
<evidence type="ECO:0000256" key="1">
    <source>
        <dbReference type="SAM" id="MobiDB-lite"/>
    </source>
</evidence>
<feature type="region of interest" description="Disordered" evidence="1">
    <location>
        <begin position="66"/>
        <end position="115"/>
    </location>
</feature>
<dbReference type="InterPro" id="IPR050309">
    <property type="entry name" value="Type-B_Carboxylest/Lipase"/>
</dbReference>
<dbReference type="SUPFAM" id="SSF53474">
    <property type="entry name" value="alpha/beta-Hydrolases"/>
    <property type="match status" value="1"/>
</dbReference>
<sequence>MHLYAQYLSTALLLSLGTQTAVSASECAPTTHLQNGTVIGSKCKGNINVNSFLSIPYAKAPIGDLRFAPPQPYDHPHLRRPQRHGPGPQNVRRARPPKRSASKAPNPKTVCSWTYGPRLRPRAPRLVVISFSPSTSGCMAAATWRAGSRTRPTTGAMPPRTPSSSPSTTASGLWGSWRRRGWAWLATLDPRDQMLALRWVQENIAAFGGDPAKVLLFVQSAGAMDTYTLASHDEAPQVMRVAAMQSGGGRDLPTIDQVQRWQTRFAEKIKCSTTDVDCFRAASTTALQAAVAAMPGDPVLNSYTPRAYDGAFLPQSPSAVGSRVPAIFGSNANDSSLVVIPAFGRDAFTLNQTVYDAFLTSNFGPLASRVNETFSVANFGGRVYAAMEAVMTDTWYKCCWAYQGARTAAARGVASYAYIFGHVPSCAWYSLVPPDAIPLLGATHTAEIPFVFNTTSALPAPGGNCTLLQPAETDLAHALSRAWTNITESGRPGVEEEAVWPAFDDETWTGLNIRDRMEVGRLDYSSCAFWAEIDAELQRIGYSRS</sequence>
<reference evidence="4 5" key="1">
    <citation type="submission" date="2023-01" db="EMBL/GenBank/DDBJ databases">
        <title>Analysis of 21 Apiospora genomes using comparative genomics revels a genus with tremendous synthesis potential of carbohydrate active enzymes and secondary metabolites.</title>
        <authorList>
            <person name="Sorensen T."/>
        </authorList>
    </citation>
    <scope>NUCLEOTIDE SEQUENCE [LARGE SCALE GENOMIC DNA]</scope>
    <source>
        <strain evidence="4 5">CBS 135458</strain>
    </source>
</reference>
<dbReference type="RefSeq" id="XP_066718794.1">
    <property type="nucleotide sequence ID" value="XM_066856627.1"/>
</dbReference>
<dbReference type="Gene3D" id="3.40.50.1820">
    <property type="entry name" value="alpha/beta hydrolase"/>
    <property type="match status" value="2"/>
</dbReference>
<proteinExistence type="predicted"/>
<keyword evidence="2" id="KW-0732">Signal</keyword>
<dbReference type="Pfam" id="PF00135">
    <property type="entry name" value="COesterase"/>
    <property type="match status" value="2"/>
</dbReference>
<gene>
    <name evidence="4" type="ORF">PG994_005218</name>
</gene>
<feature type="chain" id="PRO_5046302016" evidence="2">
    <location>
        <begin position="25"/>
        <end position="545"/>
    </location>
</feature>
<dbReference type="InterPro" id="IPR002018">
    <property type="entry name" value="CarbesteraseB"/>
</dbReference>